<feature type="compositionally biased region" description="Low complexity" evidence="1">
    <location>
        <begin position="72"/>
        <end position="94"/>
    </location>
</feature>
<name>A0ABP7GBQ6_9ACTN</name>
<evidence type="ECO:0000256" key="2">
    <source>
        <dbReference type="SAM" id="Phobius"/>
    </source>
</evidence>
<evidence type="ECO:0000313" key="3">
    <source>
        <dbReference type="EMBL" id="GAA3760086.1"/>
    </source>
</evidence>
<protein>
    <submittedName>
        <fullName evidence="3">Uncharacterized protein</fullName>
    </submittedName>
</protein>
<feature type="compositionally biased region" description="Basic and acidic residues" evidence="1">
    <location>
        <begin position="200"/>
        <end position="222"/>
    </location>
</feature>
<reference evidence="4" key="1">
    <citation type="journal article" date="2019" name="Int. J. Syst. Evol. Microbiol.">
        <title>The Global Catalogue of Microorganisms (GCM) 10K type strain sequencing project: providing services to taxonomists for standard genome sequencing and annotation.</title>
        <authorList>
            <consortium name="The Broad Institute Genomics Platform"/>
            <consortium name="The Broad Institute Genome Sequencing Center for Infectious Disease"/>
            <person name="Wu L."/>
            <person name="Ma J."/>
        </authorList>
    </citation>
    <scope>NUCLEOTIDE SEQUENCE [LARGE SCALE GENOMIC DNA]</scope>
    <source>
        <strain evidence="4">JCM 30846</strain>
    </source>
</reference>
<keyword evidence="2" id="KW-1133">Transmembrane helix</keyword>
<gene>
    <name evidence="3" type="ORF">GCM10023082_63050</name>
</gene>
<feature type="region of interest" description="Disordered" evidence="1">
    <location>
        <begin position="1"/>
        <end position="133"/>
    </location>
</feature>
<evidence type="ECO:0000313" key="4">
    <source>
        <dbReference type="Proteomes" id="UP001499884"/>
    </source>
</evidence>
<dbReference type="EMBL" id="BAABEP010000085">
    <property type="protein sequence ID" value="GAA3760086.1"/>
    <property type="molecule type" value="Genomic_DNA"/>
</dbReference>
<keyword evidence="2" id="KW-0472">Membrane</keyword>
<accession>A0ABP7GBQ6</accession>
<evidence type="ECO:0000256" key="1">
    <source>
        <dbReference type="SAM" id="MobiDB-lite"/>
    </source>
</evidence>
<feature type="region of interest" description="Disordered" evidence="1">
    <location>
        <begin position="162"/>
        <end position="222"/>
    </location>
</feature>
<sequence length="356" mass="36535">MWDSYIPMGGERTAMSENQLGPYGGPQQQPQQPGYGYPQQPGPYGQPPQPGVPPQQQPGYGYPQQPGPYGQPPQQGGPAGAPNPYAQPGPYGQPGQPPQPPYGQNPYGGPGQPGQPPYGAGPYGAGPAGGPQKKKRTALVVTAVVVACAVIAGGVYVLTSGGGGSDIADDGPHKLTAPDRVLDGQFVKKPGSGGSSASSDLKDARKAGVRNPKDISAEYTKGDKDNPLTEVVLDYGGVYGTIDDPEKTLDTFFAGLKKESSSDKEGQGKLVGSPRAVTPQGLKGAVMKCQNLTVQGDTSGAGPKEITLPICVWADHSTLGFATSTDVASVLAGKPTTIADVAETTTKLRDDVRVAS</sequence>
<organism evidence="3 4">
    <name type="scientific">Streptomyces tremellae</name>
    <dbReference type="NCBI Taxonomy" id="1124239"/>
    <lineage>
        <taxon>Bacteria</taxon>
        <taxon>Bacillati</taxon>
        <taxon>Actinomycetota</taxon>
        <taxon>Actinomycetes</taxon>
        <taxon>Kitasatosporales</taxon>
        <taxon>Streptomycetaceae</taxon>
        <taxon>Streptomyces</taxon>
    </lineage>
</organism>
<feature type="transmembrane region" description="Helical" evidence="2">
    <location>
        <begin position="138"/>
        <end position="158"/>
    </location>
</feature>
<comment type="caution">
    <text evidence="3">The sequence shown here is derived from an EMBL/GenBank/DDBJ whole genome shotgun (WGS) entry which is preliminary data.</text>
</comment>
<feature type="compositionally biased region" description="Pro residues" evidence="1">
    <location>
        <begin position="40"/>
        <end position="56"/>
    </location>
</feature>
<proteinExistence type="predicted"/>
<feature type="compositionally biased region" description="Low complexity" evidence="1">
    <location>
        <begin position="25"/>
        <end position="39"/>
    </location>
</feature>
<keyword evidence="2" id="KW-0812">Transmembrane</keyword>
<dbReference type="Proteomes" id="UP001499884">
    <property type="component" value="Unassembled WGS sequence"/>
</dbReference>
<feature type="compositionally biased region" description="Basic and acidic residues" evidence="1">
    <location>
        <begin position="170"/>
        <end position="182"/>
    </location>
</feature>
<keyword evidence="4" id="KW-1185">Reference proteome</keyword>